<dbReference type="AlphaFoldDB" id="A0A0S3PWX0"/>
<gene>
    <name evidence="2" type="ORF">GJW-30_1_02969</name>
</gene>
<dbReference type="EMBL" id="AP014946">
    <property type="protein sequence ID" value="BAT60428.1"/>
    <property type="molecule type" value="Genomic_DNA"/>
</dbReference>
<keyword evidence="1" id="KW-1133">Transmembrane helix</keyword>
<dbReference type="InterPro" id="IPR046730">
    <property type="entry name" value="DUF6622"/>
</dbReference>
<evidence type="ECO:0000313" key="3">
    <source>
        <dbReference type="Proteomes" id="UP000236884"/>
    </source>
</evidence>
<keyword evidence="3" id="KW-1185">Reference proteome</keyword>
<keyword evidence="1" id="KW-0812">Transmembrane</keyword>
<name>A0A0S3PWX0_9BRAD</name>
<dbReference type="Pfam" id="PF20327">
    <property type="entry name" value="DUF6622"/>
    <property type="match status" value="1"/>
</dbReference>
<feature type="transmembrane region" description="Helical" evidence="1">
    <location>
        <begin position="12"/>
        <end position="34"/>
    </location>
</feature>
<feature type="transmembrane region" description="Helical" evidence="1">
    <location>
        <begin position="101"/>
        <end position="126"/>
    </location>
</feature>
<reference evidence="2 3" key="1">
    <citation type="submission" date="2015-08" db="EMBL/GenBank/DDBJ databases">
        <title>Investigation of the bacterial diversity of lava forest soil.</title>
        <authorList>
            <person name="Lee J.S."/>
        </authorList>
    </citation>
    <scope>NUCLEOTIDE SEQUENCE [LARGE SCALE GENOMIC DNA]</scope>
    <source>
        <strain evidence="2 3">GJW-30</strain>
    </source>
</reference>
<dbReference type="OrthoDB" id="3034721at2"/>
<evidence type="ECO:0000256" key="1">
    <source>
        <dbReference type="SAM" id="Phobius"/>
    </source>
</evidence>
<evidence type="ECO:0000313" key="2">
    <source>
        <dbReference type="EMBL" id="BAT60428.1"/>
    </source>
</evidence>
<dbReference type="RefSeq" id="WP_130364485.1">
    <property type="nucleotide sequence ID" value="NZ_AP014946.1"/>
</dbReference>
<feature type="transmembrane region" description="Helical" evidence="1">
    <location>
        <begin position="72"/>
        <end position="89"/>
    </location>
</feature>
<accession>A0A0S3PWX0</accession>
<dbReference type="KEGG" id="vgo:GJW-30_1_02969"/>
<protein>
    <recommendedName>
        <fullName evidence="4">DUF1453 domain-containing protein</fullName>
    </recommendedName>
</protein>
<dbReference type="Proteomes" id="UP000236884">
    <property type="component" value="Chromosome"/>
</dbReference>
<keyword evidence="1" id="KW-0472">Membrane</keyword>
<feature type="transmembrane region" description="Helical" evidence="1">
    <location>
        <begin position="41"/>
        <end position="60"/>
    </location>
</feature>
<organism evidence="2 3">
    <name type="scientific">Variibacter gotjawalensis</name>
    <dbReference type="NCBI Taxonomy" id="1333996"/>
    <lineage>
        <taxon>Bacteria</taxon>
        <taxon>Pseudomonadati</taxon>
        <taxon>Pseudomonadota</taxon>
        <taxon>Alphaproteobacteria</taxon>
        <taxon>Hyphomicrobiales</taxon>
        <taxon>Nitrobacteraceae</taxon>
        <taxon>Variibacter</taxon>
    </lineage>
</organism>
<sequence length="184" mass="19718">MTRFWMEFTQSVVHTPIWVWGLLAVIVYFGAMALRPSKASLLRLAVLPGVFLIWGLQVLLTKTSLDTMNIGTWGAALAFGTVVGLALTASQDIRLDRQTGLLHLPGSAITLVVSLLIFACKYGFGYSLARWPELGREATFLIASLGSSGLFTGILVGRFAGLVRVHAATPQVPVANPAGDLAIH</sequence>
<proteinExistence type="predicted"/>
<evidence type="ECO:0008006" key="4">
    <source>
        <dbReference type="Google" id="ProtNLM"/>
    </source>
</evidence>
<feature type="transmembrane region" description="Helical" evidence="1">
    <location>
        <begin position="138"/>
        <end position="156"/>
    </location>
</feature>